<name>A0A7S1R0N6_NEODS</name>
<proteinExistence type="predicted"/>
<feature type="compositionally biased region" description="Basic and acidic residues" evidence="1">
    <location>
        <begin position="32"/>
        <end position="47"/>
    </location>
</feature>
<gene>
    <name evidence="2" type="ORF">NDES1114_LOCUS33829</name>
</gene>
<dbReference type="EMBL" id="HBGF01050507">
    <property type="protein sequence ID" value="CAD9152894.1"/>
    <property type="molecule type" value="Transcribed_RNA"/>
</dbReference>
<evidence type="ECO:0000313" key="2">
    <source>
        <dbReference type="EMBL" id="CAD9152894.1"/>
    </source>
</evidence>
<accession>A0A7S1R0N6</accession>
<reference evidence="2" key="1">
    <citation type="submission" date="2021-01" db="EMBL/GenBank/DDBJ databases">
        <authorList>
            <person name="Corre E."/>
            <person name="Pelletier E."/>
            <person name="Niang G."/>
            <person name="Scheremetjew M."/>
            <person name="Finn R."/>
            <person name="Kale V."/>
            <person name="Holt S."/>
            <person name="Cochrane G."/>
            <person name="Meng A."/>
            <person name="Brown T."/>
            <person name="Cohen L."/>
        </authorList>
    </citation>
    <scope>NUCLEOTIDE SEQUENCE</scope>
    <source>
        <strain evidence="2">CCAP 1951/1</strain>
    </source>
</reference>
<organism evidence="2">
    <name type="scientific">Neobodo designis</name>
    <name type="common">Flagellated protozoan</name>
    <name type="synonym">Bodo designis</name>
    <dbReference type="NCBI Taxonomy" id="312471"/>
    <lineage>
        <taxon>Eukaryota</taxon>
        <taxon>Discoba</taxon>
        <taxon>Euglenozoa</taxon>
        <taxon>Kinetoplastea</taxon>
        <taxon>Metakinetoplastina</taxon>
        <taxon>Neobodonida</taxon>
        <taxon>Neobodo</taxon>
    </lineage>
</organism>
<sequence>MDEGSFNADTKIIHLGRQAANSKSPPGSRRLVRSEKAADTEKREEGRSSYTDAAPFVEELTATVSGVGAKGEFRGISQGKQHRGVHFPSERSPRRRLASVSHLGAAKFLLCHAIGKCRTCVATTAAWSATAVGEWPFEKGEKQQHCVRR</sequence>
<protein>
    <submittedName>
        <fullName evidence="2">Uncharacterized protein</fullName>
    </submittedName>
</protein>
<dbReference type="AlphaFoldDB" id="A0A7S1R0N6"/>
<feature type="region of interest" description="Disordered" evidence="1">
    <location>
        <begin position="1"/>
        <end position="52"/>
    </location>
</feature>
<evidence type="ECO:0000256" key="1">
    <source>
        <dbReference type="SAM" id="MobiDB-lite"/>
    </source>
</evidence>